<sequence length="117" mass="14055">MNEHHVNCIKVLQKAQKENRYTKLIVQLLKDFQLANISVGFTLLITPQDLKRELHEKIYFLLMEKFNDYLNLMYLIDIPESTLKDTNQSDIVEFAEMVTFSILRRELQKVRFKEEFD</sequence>
<evidence type="ECO:0000313" key="2">
    <source>
        <dbReference type="Proteomes" id="UP001595191"/>
    </source>
</evidence>
<comment type="caution">
    <text evidence="1">The sequence shown here is derived from an EMBL/GenBank/DDBJ whole genome shotgun (WGS) entry which is preliminary data.</text>
</comment>
<organism evidence="1 2">
    <name type="scientific">Meishania litoralis</name>
    <dbReference type="NCBI Taxonomy" id="3434685"/>
    <lineage>
        <taxon>Bacteria</taxon>
        <taxon>Pseudomonadati</taxon>
        <taxon>Bacteroidota</taxon>
        <taxon>Flavobacteriia</taxon>
        <taxon>Flavobacteriales</taxon>
        <taxon>Flavobacteriaceae</taxon>
        <taxon>Meishania</taxon>
    </lineage>
</organism>
<evidence type="ECO:0000313" key="1">
    <source>
        <dbReference type="EMBL" id="MFH6602453.1"/>
    </source>
</evidence>
<protein>
    <submittedName>
        <fullName evidence="1">Uncharacterized protein</fullName>
    </submittedName>
</protein>
<keyword evidence="2" id="KW-1185">Reference proteome</keyword>
<proteinExistence type="predicted"/>
<name>A0ACC7LGC7_9FLAO</name>
<dbReference type="EMBL" id="JBHFPV010000001">
    <property type="protein sequence ID" value="MFH6602453.1"/>
    <property type="molecule type" value="Genomic_DNA"/>
</dbReference>
<dbReference type="Proteomes" id="UP001595191">
    <property type="component" value="Unassembled WGS sequence"/>
</dbReference>
<accession>A0ACC7LGC7</accession>
<reference evidence="1" key="1">
    <citation type="submission" date="2024-09" db="EMBL/GenBank/DDBJ databases">
        <authorList>
            <person name="Liu J."/>
        </authorList>
    </citation>
    <scope>NUCLEOTIDE SEQUENCE</scope>
    <source>
        <strain evidence="1">NBU2967</strain>
    </source>
</reference>
<gene>
    <name evidence="1" type="ORF">ACEZ3G_03120</name>
</gene>